<keyword evidence="2" id="KW-0472">Membrane</keyword>
<feature type="region of interest" description="Disordered" evidence="1">
    <location>
        <begin position="1"/>
        <end position="21"/>
    </location>
</feature>
<accession>A0A433U6N0</accession>
<dbReference type="STRING" id="188477.A0A433U6N0"/>
<gene>
    <name evidence="3" type="ORF">EGW08_002780</name>
</gene>
<dbReference type="GO" id="GO:0016012">
    <property type="term" value="C:sarcoglycan complex"/>
    <property type="evidence" value="ECO:0007669"/>
    <property type="project" value="InterPro"/>
</dbReference>
<evidence type="ECO:0000256" key="2">
    <source>
        <dbReference type="SAM" id="Phobius"/>
    </source>
</evidence>
<dbReference type="PANTHER" id="PTHR21142">
    <property type="entry name" value="SARCOGLYCANS"/>
    <property type="match status" value="1"/>
</dbReference>
<dbReference type="OrthoDB" id="5843723at2759"/>
<dbReference type="AlphaFoldDB" id="A0A433U6N0"/>
<proteinExistence type="predicted"/>
<dbReference type="EMBL" id="RQTK01000055">
    <property type="protein sequence ID" value="RUS89483.1"/>
    <property type="molecule type" value="Genomic_DNA"/>
</dbReference>
<evidence type="ECO:0000256" key="1">
    <source>
        <dbReference type="SAM" id="MobiDB-lite"/>
    </source>
</evidence>
<evidence type="ECO:0000313" key="3">
    <source>
        <dbReference type="EMBL" id="RUS89483.1"/>
    </source>
</evidence>
<dbReference type="InterPro" id="IPR027659">
    <property type="entry name" value="Sgcb"/>
</dbReference>
<keyword evidence="4" id="KW-1185">Reference proteome</keyword>
<name>A0A433U6N0_ELYCH</name>
<sequence length="109" mass="11933">MNPSNTMSTMDSRMTTNGASGYSDHGHRSAMALGGNLGASTLSMRAKAARKRRINSKHNSNFRAGFVPVDEDRLQRSGIRGRKRYFLYCLIGTLLGVTVLNLAVTGWLL</sequence>
<feature type="non-terminal residue" evidence="3">
    <location>
        <position position="109"/>
    </location>
</feature>
<evidence type="ECO:0000313" key="4">
    <source>
        <dbReference type="Proteomes" id="UP000271974"/>
    </source>
</evidence>
<organism evidence="3 4">
    <name type="scientific">Elysia chlorotica</name>
    <name type="common">Eastern emerald elysia</name>
    <name type="synonym">Sea slug</name>
    <dbReference type="NCBI Taxonomy" id="188477"/>
    <lineage>
        <taxon>Eukaryota</taxon>
        <taxon>Metazoa</taxon>
        <taxon>Spiralia</taxon>
        <taxon>Lophotrochozoa</taxon>
        <taxon>Mollusca</taxon>
        <taxon>Gastropoda</taxon>
        <taxon>Heterobranchia</taxon>
        <taxon>Euthyneura</taxon>
        <taxon>Panpulmonata</taxon>
        <taxon>Sacoglossa</taxon>
        <taxon>Placobranchoidea</taxon>
        <taxon>Plakobranchidae</taxon>
        <taxon>Elysia</taxon>
    </lineage>
</organism>
<comment type="caution">
    <text evidence="3">The sequence shown here is derived from an EMBL/GenBank/DDBJ whole genome shotgun (WGS) entry which is preliminary data.</text>
</comment>
<feature type="transmembrane region" description="Helical" evidence="2">
    <location>
        <begin position="85"/>
        <end position="108"/>
    </location>
</feature>
<reference evidence="3 4" key="1">
    <citation type="submission" date="2019-01" db="EMBL/GenBank/DDBJ databases">
        <title>A draft genome assembly of the solar-powered sea slug Elysia chlorotica.</title>
        <authorList>
            <person name="Cai H."/>
            <person name="Li Q."/>
            <person name="Fang X."/>
            <person name="Li J."/>
            <person name="Curtis N.E."/>
            <person name="Altenburger A."/>
            <person name="Shibata T."/>
            <person name="Feng M."/>
            <person name="Maeda T."/>
            <person name="Schwartz J.A."/>
            <person name="Shigenobu S."/>
            <person name="Lundholm N."/>
            <person name="Nishiyama T."/>
            <person name="Yang H."/>
            <person name="Hasebe M."/>
            <person name="Li S."/>
            <person name="Pierce S.K."/>
            <person name="Wang J."/>
        </authorList>
    </citation>
    <scope>NUCLEOTIDE SEQUENCE [LARGE SCALE GENOMIC DNA]</scope>
    <source>
        <strain evidence="3">EC2010</strain>
        <tissue evidence="3">Whole organism of an adult</tissue>
    </source>
</reference>
<dbReference type="GO" id="GO:0042383">
    <property type="term" value="C:sarcolemma"/>
    <property type="evidence" value="ECO:0007669"/>
    <property type="project" value="TreeGrafter"/>
</dbReference>
<feature type="compositionally biased region" description="Polar residues" evidence="1">
    <location>
        <begin position="1"/>
        <end position="20"/>
    </location>
</feature>
<keyword evidence="2" id="KW-1133">Transmembrane helix</keyword>
<keyword evidence="2" id="KW-0812">Transmembrane</keyword>
<dbReference type="GO" id="GO:0007517">
    <property type="term" value="P:muscle organ development"/>
    <property type="evidence" value="ECO:0007669"/>
    <property type="project" value="InterPro"/>
</dbReference>
<dbReference type="PANTHER" id="PTHR21142:SF2">
    <property type="entry name" value="BETA-SARCOGLYCAN"/>
    <property type="match status" value="1"/>
</dbReference>
<protein>
    <submittedName>
        <fullName evidence="3">Uncharacterized protein</fullName>
    </submittedName>
</protein>
<dbReference type="Proteomes" id="UP000271974">
    <property type="component" value="Unassembled WGS sequence"/>
</dbReference>